<dbReference type="EMBL" id="CM017702">
    <property type="protein sequence ID" value="TYG78051.1"/>
    <property type="molecule type" value="Genomic_DNA"/>
</dbReference>
<keyword evidence="2" id="KW-1185">Reference proteome</keyword>
<accession>A0A5D2D886</accession>
<protein>
    <submittedName>
        <fullName evidence="1">Uncharacterized protein</fullName>
    </submittedName>
</protein>
<dbReference type="AlphaFoldDB" id="A0A5D2D886"/>
<evidence type="ECO:0000313" key="1">
    <source>
        <dbReference type="EMBL" id="TYG78051.1"/>
    </source>
</evidence>
<gene>
    <name evidence="1" type="ORF">ES288_D02G026200v1</name>
</gene>
<proteinExistence type="predicted"/>
<dbReference type="Proteomes" id="UP000323506">
    <property type="component" value="Chromosome D02"/>
</dbReference>
<organism evidence="1 2">
    <name type="scientific">Gossypium darwinii</name>
    <name type="common">Darwin's cotton</name>
    <name type="synonym">Gossypium barbadense var. darwinii</name>
    <dbReference type="NCBI Taxonomy" id="34276"/>
    <lineage>
        <taxon>Eukaryota</taxon>
        <taxon>Viridiplantae</taxon>
        <taxon>Streptophyta</taxon>
        <taxon>Embryophyta</taxon>
        <taxon>Tracheophyta</taxon>
        <taxon>Spermatophyta</taxon>
        <taxon>Magnoliopsida</taxon>
        <taxon>eudicotyledons</taxon>
        <taxon>Gunneridae</taxon>
        <taxon>Pentapetalae</taxon>
        <taxon>rosids</taxon>
        <taxon>malvids</taxon>
        <taxon>Malvales</taxon>
        <taxon>Malvaceae</taxon>
        <taxon>Malvoideae</taxon>
        <taxon>Gossypium</taxon>
    </lineage>
</organism>
<reference evidence="1 2" key="1">
    <citation type="submission" date="2019-06" db="EMBL/GenBank/DDBJ databases">
        <title>WGS assembly of Gossypium darwinii.</title>
        <authorList>
            <person name="Chen Z.J."/>
            <person name="Sreedasyam A."/>
            <person name="Ando A."/>
            <person name="Song Q."/>
            <person name="De L."/>
            <person name="Hulse-Kemp A."/>
            <person name="Ding M."/>
            <person name="Ye W."/>
            <person name="Kirkbride R."/>
            <person name="Jenkins J."/>
            <person name="Plott C."/>
            <person name="Lovell J."/>
            <person name="Lin Y.-M."/>
            <person name="Vaughn R."/>
            <person name="Liu B."/>
            <person name="Li W."/>
            <person name="Simpson S."/>
            <person name="Scheffler B."/>
            <person name="Saski C."/>
            <person name="Grover C."/>
            <person name="Hu G."/>
            <person name="Conover J."/>
            <person name="Carlson J."/>
            <person name="Shu S."/>
            <person name="Boston L."/>
            <person name="Williams M."/>
            <person name="Peterson D."/>
            <person name="Mcgee K."/>
            <person name="Jones D."/>
            <person name="Wendel J."/>
            <person name="Stelly D."/>
            <person name="Grimwood J."/>
            <person name="Schmutz J."/>
        </authorList>
    </citation>
    <scope>NUCLEOTIDE SEQUENCE [LARGE SCALE GENOMIC DNA]</scope>
    <source>
        <strain evidence="1">1808015.09</strain>
    </source>
</reference>
<sequence>MLMKATFNRVILQRDTTARCASLKQDKLKQRSLTLSLKTMANGLRRQ</sequence>
<name>A0A5D2D886_GOSDA</name>
<evidence type="ECO:0000313" key="2">
    <source>
        <dbReference type="Proteomes" id="UP000323506"/>
    </source>
</evidence>